<dbReference type="SUPFAM" id="SSF51556">
    <property type="entry name" value="Metallo-dependent hydrolases"/>
    <property type="match status" value="1"/>
</dbReference>
<evidence type="ECO:0000256" key="1">
    <source>
        <dbReference type="ARBA" id="ARBA00010716"/>
    </source>
</evidence>
<keyword evidence="3" id="KW-0378">Hydrolase</keyword>
<organism evidence="6">
    <name type="scientific">marine sediment metagenome</name>
    <dbReference type="NCBI Taxonomy" id="412755"/>
    <lineage>
        <taxon>unclassified sequences</taxon>
        <taxon>metagenomes</taxon>
        <taxon>ecological metagenomes</taxon>
    </lineage>
</organism>
<protein>
    <recommendedName>
        <fullName evidence="5">Amidohydrolase-related domain-containing protein</fullName>
    </recommendedName>
</protein>
<dbReference type="PIRSF" id="PIRSF038994">
    <property type="entry name" value="NagA"/>
    <property type="match status" value="1"/>
</dbReference>
<accession>X1SIM3</accession>
<dbReference type="CDD" id="cd00854">
    <property type="entry name" value="NagA"/>
    <property type="match status" value="1"/>
</dbReference>
<dbReference type="AlphaFoldDB" id="X1SIM3"/>
<dbReference type="InterPro" id="IPR003764">
    <property type="entry name" value="GlcNAc_6-P_deAcase"/>
</dbReference>
<feature type="non-terminal residue" evidence="6">
    <location>
        <position position="1"/>
    </location>
</feature>
<dbReference type="InterPro" id="IPR011059">
    <property type="entry name" value="Metal-dep_hydrolase_composite"/>
</dbReference>
<comment type="similarity">
    <text evidence="1">Belongs to the metallo-dependent hydrolases superfamily. NagA family.</text>
</comment>
<evidence type="ECO:0000313" key="6">
    <source>
        <dbReference type="EMBL" id="GAI75265.1"/>
    </source>
</evidence>
<evidence type="ECO:0000259" key="5">
    <source>
        <dbReference type="Pfam" id="PF01979"/>
    </source>
</evidence>
<evidence type="ECO:0000256" key="2">
    <source>
        <dbReference type="ARBA" id="ARBA00022723"/>
    </source>
</evidence>
<dbReference type="InterPro" id="IPR032466">
    <property type="entry name" value="Metal_Hydrolase"/>
</dbReference>
<dbReference type="PANTHER" id="PTHR11113">
    <property type="entry name" value="N-ACETYLGLUCOSAMINE-6-PHOSPHATE DEACETYLASE"/>
    <property type="match status" value="1"/>
</dbReference>
<evidence type="ECO:0000256" key="4">
    <source>
        <dbReference type="ARBA" id="ARBA00023277"/>
    </source>
</evidence>
<reference evidence="6" key="1">
    <citation type="journal article" date="2014" name="Front. Microbiol.">
        <title>High frequency of phylogenetically diverse reductive dehalogenase-homologous genes in deep subseafloor sedimentary metagenomes.</title>
        <authorList>
            <person name="Kawai M."/>
            <person name="Futagami T."/>
            <person name="Toyoda A."/>
            <person name="Takaki Y."/>
            <person name="Nishi S."/>
            <person name="Hori S."/>
            <person name="Arai W."/>
            <person name="Tsubouchi T."/>
            <person name="Morono Y."/>
            <person name="Uchiyama I."/>
            <person name="Ito T."/>
            <person name="Fujiyama A."/>
            <person name="Inagaki F."/>
            <person name="Takami H."/>
        </authorList>
    </citation>
    <scope>NUCLEOTIDE SEQUENCE</scope>
    <source>
        <strain evidence="6">Expedition CK06-06</strain>
    </source>
</reference>
<sequence length="401" mass="43887">QIFSFSVIIVEPGLQMTKNLLIKNCRILNPSSKEIKESDISLENGVIAKIEKVKKVYPFAEVLDAEGRIVTPGFIDLHIQGAGGADVLDGRKESLEIISRTCAKFGTTSFLATTVFRPEEDNHHLEVASNSVGSDLGGANLLGIHLEGPFISAAKRGMILPDCISSPSLEIFEKILNYSQGKLRMMTIAPEIRGNLKIIGTLLKEGIVASFGHSNASYEETLKGMKAGISHVTHLFNAMPSFHHRKPGPLLAIFQAKRVTAQIISDGVHLHPEILRFTYNLLGEDKCIIITDGVQAMGLPEGRYIYNGVEYESRKGTARYFDGTLVGTSLGLNQLLERFVRFSGCSLNAGVKAVTENPAKILSIQNRKGKIESGKDADLVILDEDWSVWSTIVEGKVVFHK</sequence>
<evidence type="ECO:0000256" key="3">
    <source>
        <dbReference type="ARBA" id="ARBA00022801"/>
    </source>
</evidence>
<name>X1SIM3_9ZZZZ</name>
<dbReference type="GO" id="GO:0006046">
    <property type="term" value="P:N-acetylglucosamine catabolic process"/>
    <property type="evidence" value="ECO:0007669"/>
    <property type="project" value="TreeGrafter"/>
</dbReference>
<feature type="domain" description="Amidohydrolase-related" evidence="5">
    <location>
        <begin position="69"/>
        <end position="398"/>
    </location>
</feature>
<proteinExistence type="inferred from homology"/>
<dbReference type="EMBL" id="BARW01006398">
    <property type="protein sequence ID" value="GAI75265.1"/>
    <property type="molecule type" value="Genomic_DNA"/>
</dbReference>
<keyword evidence="2" id="KW-0479">Metal-binding</keyword>
<comment type="caution">
    <text evidence="6">The sequence shown here is derived from an EMBL/GenBank/DDBJ whole genome shotgun (WGS) entry which is preliminary data.</text>
</comment>
<dbReference type="Gene3D" id="2.30.40.10">
    <property type="entry name" value="Urease, subunit C, domain 1"/>
    <property type="match status" value="1"/>
</dbReference>
<dbReference type="NCBIfam" id="TIGR00221">
    <property type="entry name" value="nagA"/>
    <property type="match status" value="1"/>
</dbReference>
<dbReference type="PANTHER" id="PTHR11113:SF14">
    <property type="entry name" value="N-ACETYLGLUCOSAMINE-6-PHOSPHATE DEACETYLASE"/>
    <property type="match status" value="1"/>
</dbReference>
<dbReference type="GO" id="GO:0008448">
    <property type="term" value="F:N-acetylglucosamine-6-phosphate deacetylase activity"/>
    <property type="evidence" value="ECO:0007669"/>
    <property type="project" value="InterPro"/>
</dbReference>
<dbReference type="Gene3D" id="3.20.20.140">
    <property type="entry name" value="Metal-dependent hydrolases"/>
    <property type="match status" value="1"/>
</dbReference>
<dbReference type="InterPro" id="IPR006680">
    <property type="entry name" value="Amidohydro-rel"/>
</dbReference>
<dbReference type="SUPFAM" id="SSF51338">
    <property type="entry name" value="Composite domain of metallo-dependent hydrolases"/>
    <property type="match status" value="1"/>
</dbReference>
<dbReference type="Pfam" id="PF01979">
    <property type="entry name" value="Amidohydro_1"/>
    <property type="match status" value="1"/>
</dbReference>
<gene>
    <name evidence="6" type="ORF">S12H4_13436</name>
</gene>
<dbReference type="GO" id="GO:0046872">
    <property type="term" value="F:metal ion binding"/>
    <property type="evidence" value="ECO:0007669"/>
    <property type="project" value="UniProtKB-KW"/>
</dbReference>
<keyword evidence="4" id="KW-0119">Carbohydrate metabolism</keyword>